<dbReference type="InterPro" id="IPR018110">
    <property type="entry name" value="Mandel_Rmase/mucon_lact_enz_CS"/>
</dbReference>
<dbReference type="CDD" id="cd03328">
    <property type="entry name" value="MR_like_3"/>
    <property type="match status" value="1"/>
</dbReference>
<dbReference type="SFLD" id="SFLDS00001">
    <property type="entry name" value="Enolase"/>
    <property type="match status" value="1"/>
</dbReference>
<evidence type="ECO:0000313" key="6">
    <source>
        <dbReference type="Proteomes" id="UP001164632"/>
    </source>
</evidence>
<dbReference type="SMART" id="SM00922">
    <property type="entry name" value="MR_MLE"/>
    <property type="match status" value="1"/>
</dbReference>
<dbReference type="Proteomes" id="UP001164632">
    <property type="component" value="Chromosome"/>
</dbReference>
<dbReference type="PANTHER" id="PTHR13794:SF58">
    <property type="entry name" value="MITOCHONDRIAL ENOLASE SUPERFAMILY MEMBER 1"/>
    <property type="match status" value="1"/>
</dbReference>
<evidence type="ECO:0000259" key="4">
    <source>
        <dbReference type="SMART" id="SM00922"/>
    </source>
</evidence>
<dbReference type="PROSITE" id="PS00908">
    <property type="entry name" value="MR_MLE_1"/>
    <property type="match status" value="1"/>
</dbReference>
<dbReference type="SUPFAM" id="SSF51604">
    <property type="entry name" value="Enolase C-terminal domain-like"/>
    <property type="match status" value="1"/>
</dbReference>
<protein>
    <recommendedName>
        <fullName evidence="4">Mandelate racemase/muconate lactonizing enzyme C-terminal domain-containing protein</fullName>
    </recommendedName>
</protein>
<dbReference type="Pfam" id="PF02746">
    <property type="entry name" value="MR_MLE_N"/>
    <property type="match status" value="1"/>
</dbReference>
<dbReference type="GO" id="GO:0016052">
    <property type="term" value="P:carbohydrate catabolic process"/>
    <property type="evidence" value="ECO:0007669"/>
    <property type="project" value="TreeGrafter"/>
</dbReference>
<dbReference type="InterPro" id="IPR036849">
    <property type="entry name" value="Enolase-like_C_sf"/>
</dbReference>
<dbReference type="InterPro" id="IPR029065">
    <property type="entry name" value="Enolase_C-like"/>
</dbReference>
<dbReference type="SUPFAM" id="SSF54826">
    <property type="entry name" value="Enolase N-terminal domain-like"/>
    <property type="match status" value="1"/>
</dbReference>
<keyword evidence="3" id="KW-0460">Magnesium</keyword>
<gene>
    <name evidence="5" type="ORF">OSV15_13295</name>
</gene>
<sequence length="369" mass="40372">MTFRPDTTIRTLRVAAYRIPTDAPEADGTFQWNATTLVVVQIEAGGETGLGYTYADASLVQLIEGHFRDLLEGADAFSIGQINERLWASVRNLGRSGLAACAISAVDTALWDLKARLLDLPLVQLLGARRERIPVYGSGGFTGYDDTRLQEQLGQWVHEDGCRWVKMKIGADVPRDAERVGAAREAIGEAGLFIDANGAHTPRSAIAFAHRVAEQQVGWFEEPVSSDDLVGLREVRQALDASGQAMEVAAGEYAYTPDDFRRLAENGVVDVLQADLTRCGGVTGFLQAAAVCEAFHLDLSAHCAPALHLHIGCAAPRFRHQEWFHDHVRLESMLFEGAPLLKDGHIAPDLTRPGHGLRLREADARRYII</sequence>
<dbReference type="InterPro" id="IPR013342">
    <property type="entry name" value="Mandelate_racemase_C"/>
</dbReference>
<accession>A0AA47HWY8</accession>
<feature type="domain" description="Mandelate racemase/muconate lactonizing enzyme C-terminal" evidence="4">
    <location>
        <begin position="146"/>
        <end position="242"/>
    </location>
</feature>
<name>A0AA47HWY8_9GAMM</name>
<dbReference type="Gene3D" id="3.30.390.10">
    <property type="entry name" value="Enolase-like, N-terminal domain"/>
    <property type="match status" value="1"/>
</dbReference>
<dbReference type="RefSeq" id="WP_230724540.1">
    <property type="nucleotide sequence ID" value="NZ_CP113257.1"/>
</dbReference>
<keyword evidence="2" id="KW-0479">Metal-binding</keyword>
<dbReference type="EMBL" id="CP113257">
    <property type="protein sequence ID" value="WAE50670.1"/>
    <property type="molecule type" value="Genomic_DNA"/>
</dbReference>
<dbReference type="InterPro" id="IPR029017">
    <property type="entry name" value="Enolase-like_N"/>
</dbReference>
<dbReference type="GO" id="GO:0016836">
    <property type="term" value="F:hydro-lyase activity"/>
    <property type="evidence" value="ECO:0007669"/>
    <property type="project" value="TreeGrafter"/>
</dbReference>
<evidence type="ECO:0000256" key="1">
    <source>
        <dbReference type="ARBA" id="ARBA00001946"/>
    </source>
</evidence>
<dbReference type="GO" id="GO:0009063">
    <property type="term" value="P:amino acid catabolic process"/>
    <property type="evidence" value="ECO:0007669"/>
    <property type="project" value="InterPro"/>
</dbReference>
<evidence type="ECO:0000256" key="2">
    <source>
        <dbReference type="ARBA" id="ARBA00022723"/>
    </source>
</evidence>
<dbReference type="PANTHER" id="PTHR13794">
    <property type="entry name" value="ENOLASE SUPERFAMILY, MANDELATE RACEMASE"/>
    <property type="match status" value="1"/>
</dbReference>
<comment type="cofactor">
    <cofactor evidence="1">
        <name>Mg(2+)</name>
        <dbReference type="ChEBI" id="CHEBI:18420"/>
    </cofactor>
</comment>
<dbReference type="Gene3D" id="3.20.20.120">
    <property type="entry name" value="Enolase-like C-terminal domain"/>
    <property type="match status" value="1"/>
</dbReference>
<dbReference type="Pfam" id="PF13378">
    <property type="entry name" value="MR_MLE_C"/>
    <property type="match status" value="1"/>
</dbReference>
<dbReference type="SFLD" id="SFLDG00179">
    <property type="entry name" value="mandelate_racemase"/>
    <property type="match status" value="1"/>
</dbReference>
<dbReference type="InterPro" id="IPR046945">
    <property type="entry name" value="RHMD-like"/>
</dbReference>
<dbReference type="InterPro" id="IPR013341">
    <property type="entry name" value="Mandelate_racemase_N_dom"/>
</dbReference>
<dbReference type="AlphaFoldDB" id="A0AA47HWY8"/>
<organism evidence="5 6">
    <name type="scientific">Stutzerimonas frequens</name>
    <dbReference type="NCBI Taxonomy" id="2968969"/>
    <lineage>
        <taxon>Bacteria</taxon>
        <taxon>Pseudomonadati</taxon>
        <taxon>Pseudomonadota</taxon>
        <taxon>Gammaproteobacteria</taxon>
        <taxon>Pseudomonadales</taxon>
        <taxon>Pseudomonadaceae</taxon>
        <taxon>Stutzerimonas</taxon>
    </lineage>
</organism>
<evidence type="ECO:0000256" key="3">
    <source>
        <dbReference type="ARBA" id="ARBA00022842"/>
    </source>
</evidence>
<reference evidence="5" key="1">
    <citation type="submission" date="2022-11" db="EMBL/GenBank/DDBJ databases">
        <title>Genomic of Pseudomonas TF18.</title>
        <authorList>
            <person name="Liu T."/>
        </authorList>
    </citation>
    <scope>NUCLEOTIDE SEQUENCE</scope>
    <source>
        <strain evidence="5">TF18</strain>
    </source>
</reference>
<evidence type="ECO:0000313" key="5">
    <source>
        <dbReference type="EMBL" id="WAE50670.1"/>
    </source>
</evidence>
<proteinExistence type="predicted"/>
<dbReference type="GO" id="GO:0000287">
    <property type="term" value="F:magnesium ion binding"/>
    <property type="evidence" value="ECO:0007669"/>
    <property type="project" value="TreeGrafter"/>
</dbReference>